<dbReference type="Proteomes" id="UP000190541">
    <property type="component" value="Unassembled WGS sequence"/>
</dbReference>
<evidence type="ECO:0000259" key="2">
    <source>
        <dbReference type="Pfam" id="PF06713"/>
    </source>
</evidence>
<proteinExistence type="predicted"/>
<reference evidence="3 4" key="1">
    <citation type="submission" date="2017-02" db="EMBL/GenBank/DDBJ databases">
        <authorList>
            <person name="Peterson S.W."/>
        </authorList>
    </citation>
    <scope>NUCLEOTIDE SEQUENCE [LARGE SCALE GENOMIC DNA]</scope>
    <source>
        <strain evidence="3 4">DSM 22899</strain>
    </source>
</reference>
<evidence type="ECO:0000313" key="4">
    <source>
        <dbReference type="Proteomes" id="UP000190541"/>
    </source>
</evidence>
<protein>
    <submittedName>
        <fullName evidence="3">PH domain-containing protein</fullName>
    </submittedName>
</protein>
<dbReference type="GO" id="GO:0030153">
    <property type="term" value="P:bacteriocin immunity"/>
    <property type="evidence" value="ECO:0007669"/>
    <property type="project" value="InterPro"/>
</dbReference>
<keyword evidence="1" id="KW-0472">Membrane</keyword>
<dbReference type="AlphaFoldDB" id="A0A1T5ETD0"/>
<feature type="transmembrane region" description="Helical" evidence="1">
    <location>
        <begin position="21"/>
        <end position="41"/>
    </location>
</feature>
<feature type="transmembrane region" description="Helical" evidence="1">
    <location>
        <begin position="53"/>
        <end position="73"/>
    </location>
</feature>
<dbReference type="EMBL" id="FUYS01000011">
    <property type="protein sequence ID" value="SKB86970.1"/>
    <property type="molecule type" value="Genomic_DNA"/>
</dbReference>
<organism evidence="3 4">
    <name type="scientific">Parapedobacter luteus</name>
    <dbReference type="NCBI Taxonomy" id="623280"/>
    <lineage>
        <taxon>Bacteria</taxon>
        <taxon>Pseudomonadati</taxon>
        <taxon>Bacteroidota</taxon>
        <taxon>Sphingobacteriia</taxon>
        <taxon>Sphingobacteriales</taxon>
        <taxon>Sphingobacteriaceae</taxon>
        <taxon>Parapedobacter</taxon>
    </lineage>
</organism>
<dbReference type="InterPro" id="IPR009589">
    <property type="entry name" value="PH_YyaB-like"/>
</dbReference>
<keyword evidence="4" id="KW-1185">Reference proteome</keyword>
<evidence type="ECO:0000256" key="1">
    <source>
        <dbReference type="SAM" id="Phobius"/>
    </source>
</evidence>
<dbReference type="STRING" id="623280.SAMN05660226_03516"/>
<dbReference type="Pfam" id="PF06713">
    <property type="entry name" value="bPH_4"/>
    <property type="match status" value="1"/>
</dbReference>
<gene>
    <name evidence="3" type="ORF">SAMN05660226_03516</name>
</gene>
<evidence type="ECO:0000313" key="3">
    <source>
        <dbReference type="EMBL" id="SKB86970.1"/>
    </source>
</evidence>
<feature type="domain" description="Uncharacterized protein YyaB-like PH" evidence="2">
    <location>
        <begin position="75"/>
        <end position="150"/>
    </location>
</feature>
<name>A0A1T5ETD0_9SPHI</name>
<keyword evidence="1" id="KW-0812">Transmembrane</keyword>
<sequence length="162" mass="18459">MIAKHCLFLGMARKVFKSRKDALFTVVMWGTVLTMLFVLAAELNRIRQPGNGVEVLGLIILGFVIGLMFWLWFDTRYSIDEAFVYFRSGPIRGKIRVTAIREVVIGETMWSGLRPALARRGVVVKYKRYDEIYFSPDSNEAFVSALLEVNPEITVATKAAYR</sequence>
<accession>A0A1T5ETD0</accession>
<keyword evidence="1" id="KW-1133">Transmembrane helix</keyword>